<evidence type="ECO:0000259" key="12">
    <source>
        <dbReference type="PROSITE" id="PS50885"/>
    </source>
</evidence>
<dbReference type="Gene3D" id="1.10.287.950">
    <property type="entry name" value="Methyl-accepting chemotaxis protein"/>
    <property type="match status" value="1"/>
</dbReference>
<evidence type="ECO:0000256" key="8">
    <source>
        <dbReference type="ARBA" id="ARBA00029447"/>
    </source>
</evidence>
<dbReference type="SUPFAM" id="SSF58104">
    <property type="entry name" value="Methyl-accepting chemotaxis protein (MCP) signaling domain"/>
    <property type="match status" value="1"/>
</dbReference>
<accession>A0A5M9WMV8</accession>
<keyword evidence="4 10" id="KW-0812">Transmembrane</keyword>
<evidence type="ECO:0000259" key="11">
    <source>
        <dbReference type="PROSITE" id="PS50111"/>
    </source>
</evidence>
<dbReference type="InterPro" id="IPR029151">
    <property type="entry name" value="Sensor-like_sf"/>
</dbReference>
<organism evidence="13 14">
    <name type="scientific">Paenibacillus amylolyticus</name>
    <dbReference type="NCBI Taxonomy" id="1451"/>
    <lineage>
        <taxon>Bacteria</taxon>
        <taxon>Bacillati</taxon>
        <taxon>Bacillota</taxon>
        <taxon>Bacilli</taxon>
        <taxon>Bacillales</taxon>
        <taxon>Paenibacillaceae</taxon>
        <taxon>Paenibacillus</taxon>
    </lineage>
</organism>
<feature type="domain" description="Methyl-accepting transducer" evidence="11">
    <location>
        <begin position="432"/>
        <end position="682"/>
    </location>
</feature>
<dbReference type="GO" id="GO:0007165">
    <property type="term" value="P:signal transduction"/>
    <property type="evidence" value="ECO:0007669"/>
    <property type="project" value="UniProtKB-KW"/>
</dbReference>
<keyword evidence="5 10" id="KW-1133">Transmembrane helix</keyword>
<evidence type="ECO:0000256" key="1">
    <source>
        <dbReference type="ARBA" id="ARBA00004651"/>
    </source>
</evidence>
<dbReference type="InterPro" id="IPR004089">
    <property type="entry name" value="MCPsignal_dom"/>
</dbReference>
<reference evidence="13 14" key="1">
    <citation type="journal article" date="2019" name="J. Ind. Microbiol. Biotechnol.">
        <title>Paenibacillus amylolyticus 27C64 has a diverse set of carbohydrate-active enzymes and complete pectin deconstruction system.</title>
        <authorList>
            <person name="Keggi C."/>
            <person name="Doran-Peterson J."/>
        </authorList>
    </citation>
    <scope>NUCLEOTIDE SEQUENCE [LARGE SCALE GENOMIC DNA]</scope>
    <source>
        <strain evidence="13 14">27C64</strain>
    </source>
</reference>
<dbReference type="PANTHER" id="PTHR32089">
    <property type="entry name" value="METHYL-ACCEPTING CHEMOTAXIS PROTEIN MCPB"/>
    <property type="match status" value="1"/>
</dbReference>
<dbReference type="Gene3D" id="6.10.340.10">
    <property type="match status" value="1"/>
</dbReference>
<dbReference type="Proteomes" id="UP000323664">
    <property type="component" value="Unassembled WGS sequence"/>
</dbReference>
<evidence type="ECO:0000256" key="3">
    <source>
        <dbReference type="ARBA" id="ARBA00022500"/>
    </source>
</evidence>
<dbReference type="InterPro" id="IPR033479">
    <property type="entry name" value="dCache_1"/>
</dbReference>
<keyword evidence="3" id="KW-0145">Chemotaxis</keyword>
<dbReference type="PROSITE" id="PS50111">
    <property type="entry name" value="CHEMOTAXIS_TRANSDUC_2"/>
    <property type="match status" value="1"/>
</dbReference>
<dbReference type="CDD" id="cd06225">
    <property type="entry name" value="HAMP"/>
    <property type="match status" value="1"/>
</dbReference>
<dbReference type="CDD" id="cd12914">
    <property type="entry name" value="PDC1_DGC_like"/>
    <property type="match status" value="1"/>
</dbReference>
<dbReference type="Pfam" id="PF00015">
    <property type="entry name" value="MCPsignal"/>
    <property type="match status" value="1"/>
</dbReference>
<feature type="transmembrane region" description="Helical" evidence="10">
    <location>
        <begin position="52"/>
        <end position="75"/>
    </location>
</feature>
<dbReference type="GO" id="GO:0006935">
    <property type="term" value="P:chemotaxis"/>
    <property type="evidence" value="ECO:0007669"/>
    <property type="project" value="UniProtKB-KW"/>
</dbReference>
<comment type="similarity">
    <text evidence="8">Belongs to the methyl-accepting chemotaxis (MCP) protein family.</text>
</comment>
<feature type="domain" description="HAMP" evidence="12">
    <location>
        <begin position="361"/>
        <end position="413"/>
    </location>
</feature>
<sequence>MLHSLSDYWIHADIKISNIIWVHTKSGWMVEVFMFFAKAGQRLRNMSFRVKLPLMISLLVCIVLTVTAVLCYKIAEGITQDKSKDEIHANSDRIGAGLFTSLQLSKQAAFLMTKHKAFEQLLSIRSANEGQEANVFFEENQTLINESNDILAQSLEGIEGAVVLMLIDKNGTVVAANDPKTVGGDRADRGYFKEAIQGRQVISDGIISKTLGTLGTVFASPMYDENKQVNGVLIATISTSFFVNQLQNVKINDEGKVIVLDRVGKVMYHSADANLAGKPLETGEYKSLVDLPPSNELQQGEVSTDEKVVFYSKIPQSDWTIIVEDSYVDVNQPLTSMANKMYIVLFSSIAFSVIVGILLSRVMTRPVTSITALFKQLAGGDLTVQAKEKYSGEFSELADSFNTMAEGNRQLIASMNASIGVLNKSTAELDKSAQQTAASITDTTATALEISRAMESQANDTEAIVDQFMNVGSKIVNVNGMSQSVMAKADEITDAFRDNHEVIDALIAVNDRNEAEVNNISKITVQLAASSSGIQQITSTIAEIANQTKLLALNASIEAARAGEQGRGFAVVASEIRKLAEQTTAQSEDINRIVMQTIEHVEQNNQSVQAIEAIAEQHKSSVMQTKETFNFATRNMQNMMNQVLAIASEIESIERDKDEVLGAAQNLSASGEEVSASIEEVTATMEEQSGMTEHLAELVQTIDALTKQLAEESARFKTS</sequence>
<comment type="subcellular location">
    <subcellularLocation>
        <location evidence="1">Cell membrane</location>
        <topology evidence="1">Multi-pass membrane protein</topology>
    </subcellularLocation>
</comment>
<keyword evidence="6 10" id="KW-0472">Membrane</keyword>
<evidence type="ECO:0000256" key="5">
    <source>
        <dbReference type="ARBA" id="ARBA00022989"/>
    </source>
</evidence>
<dbReference type="SMART" id="SM00283">
    <property type="entry name" value="MA"/>
    <property type="match status" value="1"/>
</dbReference>
<gene>
    <name evidence="13" type="ORF">EC604_03530</name>
</gene>
<dbReference type="PANTHER" id="PTHR32089:SF112">
    <property type="entry name" value="LYSOZYME-LIKE PROTEIN-RELATED"/>
    <property type="match status" value="1"/>
</dbReference>
<evidence type="ECO:0000256" key="4">
    <source>
        <dbReference type="ARBA" id="ARBA00022692"/>
    </source>
</evidence>
<proteinExistence type="inferred from homology"/>
<evidence type="ECO:0000256" key="7">
    <source>
        <dbReference type="ARBA" id="ARBA00023224"/>
    </source>
</evidence>
<dbReference type="SMART" id="SM00304">
    <property type="entry name" value="HAMP"/>
    <property type="match status" value="1"/>
</dbReference>
<dbReference type="InterPro" id="IPR003660">
    <property type="entry name" value="HAMP_dom"/>
</dbReference>
<dbReference type="AlphaFoldDB" id="A0A5M9WMV8"/>
<dbReference type="EMBL" id="RIAS01000001">
    <property type="protein sequence ID" value="KAA8782916.1"/>
    <property type="molecule type" value="Genomic_DNA"/>
</dbReference>
<evidence type="ECO:0000256" key="10">
    <source>
        <dbReference type="SAM" id="Phobius"/>
    </source>
</evidence>
<keyword evidence="7 9" id="KW-0807">Transducer</keyword>
<evidence type="ECO:0000256" key="6">
    <source>
        <dbReference type="ARBA" id="ARBA00023136"/>
    </source>
</evidence>
<dbReference type="SUPFAM" id="SSF103190">
    <property type="entry name" value="Sensory domain-like"/>
    <property type="match status" value="1"/>
</dbReference>
<evidence type="ECO:0000313" key="13">
    <source>
        <dbReference type="EMBL" id="KAA8782916.1"/>
    </source>
</evidence>
<dbReference type="PROSITE" id="PS50885">
    <property type="entry name" value="HAMP"/>
    <property type="match status" value="1"/>
</dbReference>
<evidence type="ECO:0000313" key="14">
    <source>
        <dbReference type="Proteomes" id="UP000323664"/>
    </source>
</evidence>
<dbReference type="CDD" id="cd12912">
    <property type="entry name" value="PDC2_MCP_like"/>
    <property type="match status" value="1"/>
</dbReference>
<feature type="transmembrane region" description="Helical" evidence="10">
    <location>
        <begin position="341"/>
        <end position="359"/>
    </location>
</feature>
<comment type="caution">
    <text evidence="13">The sequence shown here is derived from an EMBL/GenBank/DDBJ whole genome shotgun (WGS) entry which is preliminary data.</text>
</comment>
<dbReference type="Pfam" id="PF02743">
    <property type="entry name" value="dCache_1"/>
    <property type="match status" value="1"/>
</dbReference>
<dbReference type="Pfam" id="PF00672">
    <property type="entry name" value="HAMP"/>
    <property type="match status" value="1"/>
</dbReference>
<name>A0A5M9WMV8_PAEAM</name>
<evidence type="ECO:0000256" key="2">
    <source>
        <dbReference type="ARBA" id="ARBA00022475"/>
    </source>
</evidence>
<protein>
    <submittedName>
        <fullName evidence="13">Methyl-accepting chemotaxis protein</fullName>
    </submittedName>
</protein>
<dbReference type="Gene3D" id="3.30.450.20">
    <property type="entry name" value="PAS domain"/>
    <property type="match status" value="1"/>
</dbReference>
<keyword evidence="2" id="KW-1003">Cell membrane</keyword>
<dbReference type="GO" id="GO:0005886">
    <property type="term" value="C:plasma membrane"/>
    <property type="evidence" value="ECO:0007669"/>
    <property type="project" value="UniProtKB-SubCell"/>
</dbReference>
<evidence type="ECO:0000256" key="9">
    <source>
        <dbReference type="PROSITE-ProRule" id="PRU00284"/>
    </source>
</evidence>